<dbReference type="EMBL" id="JBHSJE010000010">
    <property type="protein sequence ID" value="MFC4982144.1"/>
    <property type="molecule type" value="Genomic_DNA"/>
</dbReference>
<dbReference type="Proteomes" id="UP001595908">
    <property type="component" value="Unassembled WGS sequence"/>
</dbReference>
<name>A0ABV9VH45_STRAZ</name>
<organism evidence="2 3">
    <name type="scientific">Streptomyces atroolivaceus</name>
    <dbReference type="NCBI Taxonomy" id="66869"/>
    <lineage>
        <taxon>Bacteria</taxon>
        <taxon>Bacillati</taxon>
        <taxon>Actinomycetota</taxon>
        <taxon>Actinomycetes</taxon>
        <taxon>Kitasatosporales</taxon>
        <taxon>Streptomycetaceae</taxon>
        <taxon>Streptomyces</taxon>
    </lineage>
</organism>
<reference evidence="3" key="1">
    <citation type="journal article" date="2019" name="Int. J. Syst. Evol. Microbiol.">
        <title>The Global Catalogue of Microorganisms (GCM) 10K type strain sequencing project: providing services to taxonomists for standard genome sequencing and annotation.</title>
        <authorList>
            <consortium name="The Broad Institute Genomics Platform"/>
            <consortium name="The Broad Institute Genome Sequencing Center for Infectious Disease"/>
            <person name="Wu L."/>
            <person name="Ma J."/>
        </authorList>
    </citation>
    <scope>NUCLEOTIDE SEQUENCE [LARGE SCALE GENOMIC DNA]</scope>
    <source>
        <strain evidence="3">ICMP 257</strain>
    </source>
</reference>
<protein>
    <submittedName>
        <fullName evidence="2">Uncharacterized protein</fullName>
    </submittedName>
</protein>
<evidence type="ECO:0000313" key="2">
    <source>
        <dbReference type="EMBL" id="MFC4982144.1"/>
    </source>
</evidence>
<keyword evidence="3" id="KW-1185">Reference proteome</keyword>
<evidence type="ECO:0000313" key="3">
    <source>
        <dbReference type="Proteomes" id="UP001595908"/>
    </source>
</evidence>
<accession>A0ABV9VH45</accession>
<sequence length="40" mass="4086">MRIDQADRKRRPTGVGPVEERGRAVGHSPASAGAGAGASR</sequence>
<gene>
    <name evidence="2" type="ORF">ACFPL4_28035</name>
</gene>
<evidence type="ECO:0000256" key="1">
    <source>
        <dbReference type="SAM" id="MobiDB-lite"/>
    </source>
</evidence>
<dbReference type="GeneID" id="96256908"/>
<feature type="region of interest" description="Disordered" evidence="1">
    <location>
        <begin position="1"/>
        <end position="40"/>
    </location>
</feature>
<comment type="caution">
    <text evidence="2">The sequence shown here is derived from an EMBL/GenBank/DDBJ whole genome shotgun (WGS) entry which is preliminary data.</text>
</comment>
<feature type="compositionally biased region" description="Low complexity" evidence="1">
    <location>
        <begin position="25"/>
        <end position="40"/>
    </location>
</feature>
<proteinExistence type="predicted"/>
<dbReference type="RefSeq" id="WP_279626897.1">
    <property type="nucleotide sequence ID" value="NZ_JBFAGR010000022.1"/>
</dbReference>